<name>A0A1Y5RLM4_9RHOB</name>
<evidence type="ECO:0000313" key="3">
    <source>
        <dbReference type="Proteomes" id="UP000193623"/>
    </source>
</evidence>
<organism evidence="2 3">
    <name type="scientific">Pseudooctadecabacter jejudonensis</name>
    <dbReference type="NCBI Taxonomy" id="1391910"/>
    <lineage>
        <taxon>Bacteria</taxon>
        <taxon>Pseudomonadati</taxon>
        <taxon>Pseudomonadota</taxon>
        <taxon>Alphaproteobacteria</taxon>
        <taxon>Rhodobacterales</taxon>
        <taxon>Paracoccaceae</taxon>
        <taxon>Pseudooctadecabacter</taxon>
    </lineage>
</organism>
<feature type="chain" id="PRO_5012260863" evidence="1">
    <location>
        <begin position="23"/>
        <end position="100"/>
    </location>
</feature>
<sequence>MRRHIFIASLAAAFLGLTQAQADTVMLTSVEDVPFASAAASSPTSRTNSLVTVFDAEALIVLDAERSRLFELADANRTARRSFGVDVSSLVGLTPMTPFN</sequence>
<accession>A0A1Y5RLM4</accession>
<dbReference type="Proteomes" id="UP000193623">
    <property type="component" value="Unassembled WGS sequence"/>
</dbReference>
<dbReference type="RefSeq" id="WP_085863180.1">
    <property type="nucleotide sequence ID" value="NZ_FWFT01000001.1"/>
</dbReference>
<gene>
    <name evidence="2" type="ORF">PSJ8397_00754</name>
</gene>
<evidence type="ECO:0000256" key="1">
    <source>
        <dbReference type="SAM" id="SignalP"/>
    </source>
</evidence>
<keyword evidence="3" id="KW-1185">Reference proteome</keyword>
<dbReference type="AlphaFoldDB" id="A0A1Y5RLM4"/>
<dbReference type="EMBL" id="FWFT01000001">
    <property type="protein sequence ID" value="SLN20370.1"/>
    <property type="molecule type" value="Genomic_DNA"/>
</dbReference>
<feature type="signal peptide" evidence="1">
    <location>
        <begin position="1"/>
        <end position="22"/>
    </location>
</feature>
<protein>
    <submittedName>
        <fullName evidence="2">Uncharacterized protein</fullName>
    </submittedName>
</protein>
<proteinExistence type="predicted"/>
<evidence type="ECO:0000313" key="2">
    <source>
        <dbReference type="EMBL" id="SLN20370.1"/>
    </source>
</evidence>
<keyword evidence="1" id="KW-0732">Signal</keyword>
<reference evidence="2 3" key="1">
    <citation type="submission" date="2017-03" db="EMBL/GenBank/DDBJ databases">
        <authorList>
            <person name="Afonso C.L."/>
            <person name="Miller P.J."/>
            <person name="Scott M.A."/>
            <person name="Spackman E."/>
            <person name="Goraichik I."/>
            <person name="Dimitrov K.M."/>
            <person name="Suarez D.L."/>
            <person name="Swayne D.E."/>
        </authorList>
    </citation>
    <scope>NUCLEOTIDE SEQUENCE [LARGE SCALE GENOMIC DNA]</scope>
    <source>
        <strain evidence="2 3">CECT 8397</strain>
    </source>
</reference>